<evidence type="ECO:0000256" key="2">
    <source>
        <dbReference type="SAM" id="MobiDB-lite"/>
    </source>
</evidence>
<dbReference type="PRINTS" id="PR00364">
    <property type="entry name" value="DISEASERSIST"/>
</dbReference>
<dbReference type="CDD" id="cd00093">
    <property type="entry name" value="HTH_XRE"/>
    <property type="match status" value="1"/>
</dbReference>
<evidence type="ECO:0000313" key="5">
    <source>
        <dbReference type="Proteomes" id="UP001499978"/>
    </source>
</evidence>
<evidence type="ECO:0000256" key="1">
    <source>
        <dbReference type="PROSITE-ProRule" id="PRU00339"/>
    </source>
</evidence>
<feature type="repeat" description="TPR" evidence="1">
    <location>
        <begin position="672"/>
        <end position="705"/>
    </location>
</feature>
<keyword evidence="1" id="KW-0802">TPR repeat</keyword>
<dbReference type="Pfam" id="PF13374">
    <property type="entry name" value="TPR_10"/>
    <property type="match status" value="1"/>
</dbReference>
<dbReference type="Pfam" id="PF01381">
    <property type="entry name" value="HTH_3"/>
    <property type="match status" value="1"/>
</dbReference>
<dbReference type="Gene3D" id="3.40.50.300">
    <property type="entry name" value="P-loop containing nucleotide triphosphate hydrolases"/>
    <property type="match status" value="1"/>
</dbReference>
<gene>
    <name evidence="4" type="ORF">GCM10010201_31860</name>
</gene>
<comment type="caution">
    <text evidence="4">The sequence shown here is derived from an EMBL/GenBank/DDBJ whole genome shotgun (WGS) entry which is preliminary data.</text>
</comment>
<protein>
    <submittedName>
        <fullName evidence="4">BTAD domain-containing putative transcriptional regulator</fullName>
    </submittedName>
</protein>
<organism evidence="4 5">
    <name type="scientific">Pilimelia columellifera subsp. columellifera</name>
    <dbReference type="NCBI Taxonomy" id="706583"/>
    <lineage>
        <taxon>Bacteria</taxon>
        <taxon>Bacillati</taxon>
        <taxon>Actinomycetota</taxon>
        <taxon>Actinomycetes</taxon>
        <taxon>Micromonosporales</taxon>
        <taxon>Micromonosporaceae</taxon>
        <taxon>Pilimelia</taxon>
    </lineage>
</organism>
<dbReference type="EMBL" id="BAAARY010000019">
    <property type="protein sequence ID" value="GAA2530107.1"/>
    <property type="molecule type" value="Genomic_DNA"/>
</dbReference>
<dbReference type="PROSITE" id="PS50005">
    <property type="entry name" value="TPR"/>
    <property type="match status" value="1"/>
</dbReference>
<dbReference type="InterPro" id="IPR010982">
    <property type="entry name" value="Lambda_DNA-bd_dom_sf"/>
</dbReference>
<dbReference type="SMART" id="SM00028">
    <property type="entry name" value="TPR"/>
    <property type="match status" value="3"/>
</dbReference>
<feature type="region of interest" description="Disordered" evidence="2">
    <location>
        <begin position="77"/>
        <end position="96"/>
    </location>
</feature>
<reference evidence="5" key="1">
    <citation type="journal article" date="2019" name="Int. J. Syst. Evol. Microbiol.">
        <title>The Global Catalogue of Microorganisms (GCM) 10K type strain sequencing project: providing services to taxonomists for standard genome sequencing and annotation.</title>
        <authorList>
            <consortium name="The Broad Institute Genomics Platform"/>
            <consortium name="The Broad Institute Genome Sequencing Center for Infectious Disease"/>
            <person name="Wu L."/>
            <person name="Ma J."/>
        </authorList>
    </citation>
    <scope>NUCLEOTIDE SEQUENCE [LARGE SCALE GENOMIC DNA]</scope>
    <source>
        <strain evidence="5">JCM 3367</strain>
    </source>
</reference>
<dbReference type="InterPro" id="IPR001387">
    <property type="entry name" value="Cro/C1-type_HTH"/>
</dbReference>
<name>A0ABP6B272_9ACTN</name>
<feature type="domain" description="HTH cro/C1-type" evidence="3">
    <location>
        <begin position="17"/>
        <end position="71"/>
    </location>
</feature>
<proteinExistence type="predicted"/>
<dbReference type="Gene3D" id="1.10.260.40">
    <property type="entry name" value="lambda repressor-like DNA-binding domains"/>
    <property type="match status" value="1"/>
</dbReference>
<dbReference type="SUPFAM" id="SSF47413">
    <property type="entry name" value="lambda repressor-like DNA-binding domains"/>
    <property type="match status" value="1"/>
</dbReference>
<dbReference type="Proteomes" id="UP001499978">
    <property type="component" value="Unassembled WGS sequence"/>
</dbReference>
<keyword evidence="5" id="KW-1185">Reference proteome</keyword>
<evidence type="ECO:0000259" key="3">
    <source>
        <dbReference type="PROSITE" id="PS50943"/>
    </source>
</evidence>
<feature type="compositionally biased region" description="Low complexity" evidence="2">
    <location>
        <begin position="77"/>
        <end position="95"/>
    </location>
</feature>
<dbReference type="InterPro" id="IPR027417">
    <property type="entry name" value="P-loop_NTPase"/>
</dbReference>
<dbReference type="PANTHER" id="PTHR47691:SF3">
    <property type="entry name" value="HTH-TYPE TRANSCRIPTIONAL REGULATOR RV0890C-RELATED"/>
    <property type="match status" value="1"/>
</dbReference>
<dbReference type="PANTHER" id="PTHR47691">
    <property type="entry name" value="REGULATOR-RELATED"/>
    <property type="match status" value="1"/>
</dbReference>
<dbReference type="Gene3D" id="1.25.40.10">
    <property type="entry name" value="Tetratricopeptide repeat domain"/>
    <property type="match status" value="1"/>
</dbReference>
<dbReference type="SUPFAM" id="SSF52540">
    <property type="entry name" value="P-loop containing nucleoside triphosphate hydrolases"/>
    <property type="match status" value="1"/>
</dbReference>
<dbReference type="SMART" id="SM00530">
    <property type="entry name" value="HTH_XRE"/>
    <property type="match status" value="1"/>
</dbReference>
<dbReference type="SUPFAM" id="SSF48452">
    <property type="entry name" value="TPR-like"/>
    <property type="match status" value="2"/>
</dbReference>
<dbReference type="InterPro" id="IPR019734">
    <property type="entry name" value="TPR_rpt"/>
</dbReference>
<evidence type="ECO:0000313" key="4">
    <source>
        <dbReference type="EMBL" id="GAA2530107.1"/>
    </source>
</evidence>
<dbReference type="Pfam" id="PF13424">
    <property type="entry name" value="TPR_12"/>
    <property type="match status" value="1"/>
</dbReference>
<dbReference type="PROSITE" id="PS50943">
    <property type="entry name" value="HTH_CROC1"/>
    <property type="match status" value="1"/>
</dbReference>
<dbReference type="InterPro" id="IPR011990">
    <property type="entry name" value="TPR-like_helical_dom_sf"/>
</dbReference>
<feature type="region of interest" description="Disordered" evidence="2">
    <location>
        <begin position="750"/>
        <end position="769"/>
    </location>
</feature>
<accession>A0ABP6B272</accession>
<sequence>MGQWQFEGGALFGESTRDYRKRLALSQEELAERTGLSSRAIRAIETGRSAAPRPSTVRLLAEALELSDQERRRYTALATGRDTAGTATATPPARDAVAERVPRGLPLAVPVFAGRRGYLRQLTAYLDDGRPGAIVVSGTAGVGKSTLAIHWAHQVADRFPDGQLFVNLHGFGPGQAVVSAGEAIRGFLQALDVPERRIPADLAGQVACYRSVLAGRRVLVVVDNARDSDQIRPLIPGNPDCLVLVTSRRELASLVVTEGAAPVPLGLPSIEEARALLISRLGTRRMMAETDAADALIDRCARLPLALAVVAARAALRPTFPLSSIVAELDDADDQLSRLHGGDAVSDVRTVFSWSYRQLSGGAALFRLLGLHPGPDIGTAAAASLAGQSVAEVRQRCAQLAEGNLITEATPGRFVLHDLMRSYAGELAGRIDSASQRRSAVRRMLDFYLHTGQAAATLLAPHNETISLDPAAEGTAQLAVKDQHDALAWFTAEIGTLLAASRLAAEFGFDAHAWQLAYTMHPYLHRQGRWHEATEILHGALRAARRLGSDVGQAHTNQLLGRVLIHLDVLEARQHLESAYALFHSLGDTAAAARSQQAIGITYERDDPARSLPHARLALRLATSAGNSYLQGRIMNGLGWLHALLGDHAEAQTHCRRALRLMTEIGDDDGAADAWDSIGFALHHLGDLTEAVRCYHQALRLYRVLGHRYYLALTLTHLGETHRAAGSPDLARQSWQDALEIFTELRSPEREGVQQQLRELGAVPDGTDL</sequence>